<accession>A0A3M7TVR8</accession>
<name>A0A3M7TVR8_9BACI</name>
<sequence>MEGLINLLLNNPLLLLFAIFGLISLLGGAGAAKKGDQNQRQRPQQRQQSGQPAQKERDIDWKQIFGVEEEEQYDRKQPRAESETYRAPRSMNDSDPRPDQYAADQQGRKELAQTTDALNDRYEEMKRRKQEAKRRSGKIDDDSPIFQKDITRKEKVELDFSSISKEDAVKGVVWSEILGPPRSRNPRRQNGYGRRRG</sequence>
<organism evidence="2 3">
    <name type="scientific">Alteribacter keqinensis</name>
    <dbReference type="NCBI Taxonomy" id="2483800"/>
    <lineage>
        <taxon>Bacteria</taxon>
        <taxon>Bacillati</taxon>
        <taxon>Bacillota</taxon>
        <taxon>Bacilli</taxon>
        <taxon>Bacillales</taxon>
        <taxon>Bacillaceae</taxon>
        <taxon>Alteribacter</taxon>
    </lineage>
</organism>
<feature type="region of interest" description="Disordered" evidence="1">
    <location>
        <begin position="30"/>
        <end position="146"/>
    </location>
</feature>
<evidence type="ECO:0000313" key="3">
    <source>
        <dbReference type="Proteomes" id="UP000278746"/>
    </source>
</evidence>
<keyword evidence="3" id="KW-1185">Reference proteome</keyword>
<dbReference type="RefSeq" id="WP_122896386.1">
    <property type="nucleotide sequence ID" value="NZ_RHIB01000001.1"/>
</dbReference>
<dbReference type="OrthoDB" id="2967741at2"/>
<comment type="caution">
    <text evidence="2">The sequence shown here is derived from an EMBL/GenBank/DDBJ whole genome shotgun (WGS) entry which is preliminary data.</text>
</comment>
<dbReference type="AlphaFoldDB" id="A0A3M7TVR8"/>
<reference evidence="2 3" key="1">
    <citation type="submission" date="2018-10" db="EMBL/GenBank/DDBJ databases">
        <title>Bacillus Keqinensis sp. nov., a moderately halophilic bacterium isolated from a saline-alkaline lake.</title>
        <authorList>
            <person name="Wang H."/>
        </authorList>
    </citation>
    <scope>NUCLEOTIDE SEQUENCE [LARGE SCALE GENOMIC DNA]</scope>
    <source>
        <strain evidence="2 3">KQ-3</strain>
    </source>
</reference>
<proteinExistence type="predicted"/>
<protein>
    <submittedName>
        <fullName evidence="2">Uncharacterized protein</fullName>
    </submittedName>
</protein>
<feature type="region of interest" description="Disordered" evidence="1">
    <location>
        <begin position="175"/>
        <end position="197"/>
    </location>
</feature>
<feature type="compositionally biased region" description="Low complexity" evidence="1">
    <location>
        <begin position="40"/>
        <end position="53"/>
    </location>
</feature>
<dbReference type="EMBL" id="RHIB01000001">
    <property type="protein sequence ID" value="RNA68864.1"/>
    <property type="molecule type" value="Genomic_DNA"/>
</dbReference>
<evidence type="ECO:0000313" key="2">
    <source>
        <dbReference type="EMBL" id="RNA68864.1"/>
    </source>
</evidence>
<evidence type="ECO:0000256" key="1">
    <source>
        <dbReference type="SAM" id="MobiDB-lite"/>
    </source>
</evidence>
<feature type="compositionally biased region" description="Basic and acidic residues" evidence="1">
    <location>
        <begin position="73"/>
        <end position="98"/>
    </location>
</feature>
<dbReference type="Proteomes" id="UP000278746">
    <property type="component" value="Unassembled WGS sequence"/>
</dbReference>
<gene>
    <name evidence="2" type="ORF">EBO34_02550</name>
</gene>